<dbReference type="PROSITE" id="PS51257">
    <property type="entry name" value="PROKAR_LIPOPROTEIN"/>
    <property type="match status" value="1"/>
</dbReference>
<reference evidence="3 4" key="1">
    <citation type="submission" date="2020-08" db="EMBL/GenBank/DDBJ databases">
        <title>Genomic Encyclopedia of Type Strains, Phase IV (KMG-V): Genome sequencing to study the core and pangenomes of soil and plant-associated prokaryotes.</title>
        <authorList>
            <person name="Whitman W."/>
        </authorList>
    </citation>
    <scope>NUCLEOTIDE SEQUENCE [LARGE SCALE GENOMIC DNA]</scope>
    <source>
        <strain evidence="3 4">S3M1</strain>
    </source>
</reference>
<name>A0A7W8ZLS1_9SPHI</name>
<gene>
    <name evidence="3" type="ORF">HDE68_002021</name>
</gene>
<dbReference type="InterPro" id="IPR036378">
    <property type="entry name" value="FAS1_dom_sf"/>
</dbReference>
<dbReference type="PANTHER" id="PTHR10900:SF77">
    <property type="entry name" value="FI19380P1"/>
    <property type="match status" value="1"/>
</dbReference>
<dbReference type="Proteomes" id="UP000537204">
    <property type="component" value="Unassembled WGS sequence"/>
</dbReference>
<dbReference type="InterPro" id="IPR000782">
    <property type="entry name" value="FAS1_domain"/>
</dbReference>
<dbReference type="PROSITE" id="PS50213">
    <property type="entry name" value="FAS1"/>
    <property type="match status" value="1"/>
</dbReference>
<feature type="domain" description="FAS1" evidence="2">
    <location>
        <begin position="38"/>
        <end position="195"/>
    </location>
</feature>
<dbReference type="Gene3D" id="2.30.180.10">
    <property type="entry name" value="FAS1 domain"/>
    <property type="match status" value="1"/>
</dbReference>
<sequence length="412" mass="45694">MKLIKLLMCCLLIVMLASCRKAEFMPEEEGQPVPHTDITITLKEVLTASPYTLFKAAWQRSNMDKIIKAKGNKVPLILLVPSDAAFIADGLTLEVINKTTPELLDSVLLYHAIAGNMKVEDFKVSENRFTGRTMLENPNLRVKPAVSGESPFDIYIYLHYLKYADGGLFINGKKESTTAPVQAKDGVLWPVDHVLHKPAKTILQVLEEDGRFGMFLELNLRNDALITEFSEGAVFHDFTQGITLAPFANYNVVFNSIFAIPDEVFHQAGFNTVDDVLALNDRNPTPYFDYDTYTLIGGLATDTLVAYNRWGATFSYNDPQSGRGEQGLTNFYTNDLTNNLLSNYTIVSSGAYGKLPVYTNPLEFSKEGGTVKVKVKGANYPAAAITDPDINTIMGPVHVVDHFMVPKGFKLK</sequence>
<evidence type="ECO:0000313" key="4">
    <source>
        <dbReference type="Proteomes" id="UP000537204"/>
    </source>
</evidence>
<evidence type="ECO:0000313" key="3">
    <source>
        <dbReference type="EMBL" id="MBB5636133.1"/>
    </source>
</evidence>
<proteinExistence type="predicted"/>
<evidence type="ECO:0000256" key="1">
    <source>
        <dbReference type="SAM" id="SignalP"/>
    </source>
</evidence>
<dbReference type="Pfam" id="PF02469">
    <property type="entry name" value="Fasciclin"/>
    <property type="match status" value="1"/>
</dbReference>
<dbReference type="EMBL" id="JACHCE010000002">
    <property type="protein sequence ID" value="MBB5636133.1"/>
    <property type="molecule type" value="Genomic_DNA"/>
</dbReference>
<dbReference type="AlphaFoldDB" id="A0A7W8ZLS1"/>
<organism evidence="3 4">
    <name type="scientific">Pedobacter cryoconitis</name>
    <dbReference type="NCBI Taxonomy" id="188932"/>
    <lineage>
        <taxon>Bacteria</taxon>
        <taxon>Pseudomonadati</taxon>
        <taxon>Bacteroidota</taxon>
        <taxon>Sphingobacteriia</taxon>
        <taxon>Sphingobacteriales</taxon>
        <taxon>Sphingobacteriaceae</taxon>
        <taxon>Pedobacter</taxon>
    </lineage>
</organism>
<comment type="caution">
    <text evidence="3">The sequence shown here is derived from an EMBL/GenBank/DDBJ whole genome shotgun (WGS) entry which is preliminary data.</text>
</comment>
<accession>A0A7W8ZLS1</accession>
<dbReference type="SUPFAM" id="SSF82153">
    <property type="entry name" value="FAS1 domain"/>
    <property type="match status" value="2"/>
</dbReference>
<feature type="signal peptide" evidence="1">
    <location>
        <begin position="1"/>
        <end position="21"/>
    </location>
</feature>
<feature type="chain" id="PRO_5031522783" evidence="1">
    <location>
        <begin position="22"/>
        <end position="412"/>
    </location>
</feature>
<dbReference type="InterPro" id="IPR050904">
    <property type="entry name" value="Adhesion/Biosynth-related"/>
</dbReference>
<dbReference type="PANTHER" id="PTHR10900">
    <property type="entry name" value="PERIOSTIN-RELATED"/>
    <property type="match status" value="1"/>
</dbReference>
<protein>
    <submittedName>
        <fullName evidence="3">Putative surface protein with fasciclin (FAS1) repeats</fullName>
    </submittedName>
</protein>
<evidence type="ECO:0000259" key="2">
    <source>
        <dbReference type="PROSITE" id="PS50213"/>
    </source>
</evidence>
<dbReference type="RefSeq" id="WP_183881382.1">
    <property type="nucleotide sequence ID" value="NZ_JACHCE010000002.1"/>
</dbReference>
<keyword evidence="1" id="KW-0732">Signal</keyword>